<organism evidence="1 2">
    <name type="scientific">Caballeronia sordidicola</name>
    <name type="common">Burkholderia sordidicola</name>
    <dbReference type="NCBI Taxonomy" id="196367"/>
    <lineage>
        <taxon>Bacteria</taxon>
        <taxon>Pseudomonadati</taxon>
        <taxon>Pseudomonadota</taxon>
        <taxon>Betaproteobacteria</taxon>
        <taxon>Burkholderiales</taxon>
        <taxon>Burkholderiaceae</taxon>
        <taxon>Caballeronia</taxon>
    </lineage>
</organism>
<name>A0A242MIR6_CABSO</name>
<reference evidence="1 2" key="1">
    <citation type="submission" date="2017-03" db="EMBL/GenBank/DDBJ databases">
        <title>Genome analysis of strain PAMC 26577.</title>
        <authorList>
            <person name="Oh H.-M."/>
            <person name="Yang J.-A."/>
        </authorList>
    </citation>
    <scope>NUCLEOTIDE SEQUENCE [LARGE SCALE GENOMIC DNA]</scope>
    <source>
        <strain evidence="1 2">PAMC 26577</strain>
    </source>
</reference>
<sequence length="68" mass="7399">MTKMPASSGYLTIKGRDVSGYAVCVSYGSVGVFQSKNVRSNRIVSIYKIIGVKGIGVMCAFVDQCFYF</sequence>
<dbReference type="EMBL" id="NBTZ01000102">
    <property type="protein sequence ID" value="OTP71198.1"/>
    <property type="molecule type" value="Genomic_DNA"/>
</dbReference>
<protein>
    <submittedName>
        <fullName evidence="1">Uncharacterized protein</fullName>
    </submittedName>
</protein>
<proteinExistence type="predicted"/>
<accession>A0A242MIR6</accession>
<comment type="caution">
    <text evidence="1">The sequence shown here is derived from an EMBL/GenBank/DDBJ whole genome shotgun (WGS) entry which is preliminary data.</text>
</comment>
<dbReference type="AlphaFoldDB" id="A0A242MIR6"/>
<evidence type="ECO:0000313" key="1">
    <source>
        <dbReference type="EMBL" id="OTP71198.1"/>
    </source>
</evidence>
<dbReference type="Proteomes" id="UP000195221">
    <property type="component" value="Unassembled WGS sequence"/>
</dbReference>
<evidence type="ECO:0000313" key="2">
    <source>
        <dbReference type="Proteomes" id="UP000195221"/>
    </source>
</evidence>
<gene>
    <name evidence="1" type="ORF">PAMC26577_25015</name>
</gene>